<dbReference type="Proteomes" id="UP000053961">
    <property type="component" value="Unassembled WGS sequence"/>
</dbReference>
<reference evidence="2" key="1">
    <citation type="journal article" date="2015" name="MBio">
        <title>Genome-Resolved Metagenomic Analysis Reveals Roles for Candidate Phyla and Other Microbial Community Members in Biogeochemical Transformations in Oil Reservoirs.</title>
        <authorList>
            <person name="Hu P."/>
            <person name="Tom L."/>
            <person name="Singh A."/>
            <person name="Thomas B.C."/>
            <person name="Baker B.J."/>
            <person name="Piceno Y.M."/>
            <person name="Andersen G.L."/>
            <person name="Banfield J.F."/>
        </authorList>
    </citation>
    <scope>NUCLEOTIDE SEQUENCE [LARGE SCALE GENOMIC DNA]</scope>
</reference>
<proteinExistence type="predicted"/>
<sequence>MMGERSKIIFDDIGSYPLPVGMSRDNLPSGDSYLAVVEDAILQKIEAGVERPTYPQFRDMIKMFMEPIEDPLQSESPYAIRAESARILELEALDVLGKKMEREGKRLQARVCVTGPVELYIARFGATEYVDILDNLAKSVARFLEGAKKGRHFEFSVASIDEPSLGISPNVIFSDDQIKEALEIAARPCEGIDCEVHLHSPLMAELCSGVPGINVIGVESASNPDYLKLVDRNVLEENDAYIRVGIARTDINALVARLNDQLATNLWRDSDRLEREVFAAESVELMERRLSEAFRLFGDRVRYAGPDCGLGSWPSQKMAARCLASCAKAISYFRSRRSP</sequence>
<keyword evidence="1" id="KW-0489">Methyltransferase</keyword>
<dbReference type="CDD" id="cd03310">
    <property type="entry name" value="CIMS_like"/>
    <property type="match status" value="1"/>
</dbReference>
<dbReference type="Gene3D" id="3.20.20.210">
    <property type="match status" value="1"/>
</dbReference>
<organism evidence="1 2">
    <name type="scientific">Methanothrix harundinacea</name>
    <dbReference type="NCBI Taxonomy" id="301375"/>
    <lineage>
        <taxon>Archaea</taxon>
        <taxon>Methanobacteriati</taxon>
        <taxon>Methanobacteriota</taxon>
        <taxon>Stenosarchaea group</taxon>
        <taxon>Methanomicrobia</taxon>
        <taxon>Methanotrichales</taxon>
        <taxon>Methanotrichaceae</taxon>
        <taxon>Methanothrix</taxon>
    </lineage>
</organism>
<dbReference type="PATRIC" id="fig|301375.6.peg.2210"/>
<keyword evidence="1" id="KW-0808">Transferase</keyword>
<evidence type="ECO:0000313" key="1">
    <source>
        <dbReference type="EMBL" id="KUK96781.1"/>
    </source>
</evidence>
<dbReference type="GO" id="GO:0008168">
    <property type="term" value="F:methyltransferase activity"/>
    <property type="evidence" value="ECO:0007669"/>
    <property type="project" value="UniProtKB-KW"/>
</dbReference>
<accession>A0A101IK85</accession>
<dbReference type="NCBIfam" id="NF004712">
    <property type="entry name" value="PRK06052.1"/>
    <property type="match status" value="1"/>
</dbReference>
<comment type="caution">
    <text evidence="1">The sequence shown here is derived from an EMBL/GenBank/DDBJ whole genome shotgun (WGS) entry which is preliminary data.</text>
</comment>
<evidence type="ECO:0000313" key="2">
    <source>
        <dbReference type="Proteomes" id="UP000053961"/>
    </source>
</evidence>
<dbReference type="GO" id="GO:0032259">
    <property type="term" value="P:methylation"/>
    <property type="evidence" value="ECO:0007669"/>
    <property type="project" value="UniProtKB-KW"/>
</dbReference>
<dbReference type="AlphaFoldDB" id="A0A101IK85"/>
<gene>
    <name evidence="1" type="ORF">XE07_0867</name>
</gene>
<name>A0A101IK85_9EURY</name>
<dbReference type="EMBL" id="LGHB01000008">
    <property type="protein sequence ID" value="KUK96781.1"/>
    <property type="molecule type" value="Genomic_DNA"/>
</dbReference>
<dbReference type="SUPFAM" id="SSF51726">
    <property type="entry name" value="UROD/MetE-like"/>
    <property type="match status" value="1"/>
</dbReference>
<protein>
    <submittedName>
        <fullName evidence="1">5-methyltetrahydropteroyltriglutamate--homocysteine methyltransferase</fullName>
    </submittedName>
</protein>
<dbReference type="InterPro" id="IPR038071">
    <property type="entry name" value="UROD/MetE-like_sf"/>
</dbReference>